<feature type="region of interest" description="Disordered" evidence="2">
    <location>
        <begin position="28"/>
        <end position="54"/>
    </location>
</feature>
<reference evidence="3 4" key="1">
    <citation type="submission" date="2016-11" db="EMBL/GenBank/DDBJ databases">
        <title>The macronuclear genome of Stentor coeruleus: a giant cell with tiny introns.</title>
        <authorList>
            <person name="Slabodnick M."/>
            <person name="Ruby J.G."/>
            <person name="Reiff S.B."/>
            <person name="Swart E.C."/>
            <person name="Gosai S."/>
            <person name="Prabakaran S."/>
            <person name="Witkowska E."/>
            <person name="Larue G.E."/>
            <person name="Fisher S."/>
            <person name="Freeman R.M."/>
            <person name="Gunawardena J."/>
            <person name="Chu W."/>
            <person name="Stover N.A."/>
            <person name="Gregory B.D."/>
            <person name="Nowacki M."/>
            <person name="Derisi J."/>
            <person name="Roy S.W."/>
            <person name="Marshall W.F."/>
            <person name="Sood P."/>
        </authorList>
    </citation>
    <scope>NUCLEOTIDE SEQUENCE [LARGE SCALE GENOMIC DNA]</scope>
    <source>
        <strain evidence="3">WM001</strain>
    </source>
</reference>
<sequence length="439" mass="52170">MERSRLRISYRSKKLIFPSSLKIKKASSSISNTKAESSKRIKTSTPSSMQSPKVRHFDSAYHPITRNDLFHMSIFDKFKANSSIDKVIHNNPSISDYPVCTKPGEVKRSRSIVKMNKDMRAFIPKEVNEKSRIRSASRATNIAVARTAKNILVKMKKEAMEFKLEEKFRKFFFRHKHPEVSKLHKAWSFVILGCSISFLIKKAIEKKKYRKYRIKYLLRHFSLLSLFTGKMLRNLQKIKRRLAMKKLRSIGKYCHYWLIKRKKSHKKILSKFLDITLNSFCLKYIVLLWKSKLIFIQKAIREALPYKKIMYNRLLEMWRDEENHMVNSSFTRKKTIRDSIMEVDALQHFSFLSRDKRLSYIKKKIEDIIKNYSLKIKNYKASLKMMNNDLINISWYSSSLVKWRKLRPEKPNIIEFFTKGVLKELINQALNDKKNSISK</sequence>
<accession>A0A1R2CWD4</accession>
<evidence type="ECO:0000256" key="1">
    <source>
        <dbReference type="SAM" id="Coils"/>
    </source>
</evidence>
<evidence type="ECO:0000313" key="4">
    <source>
        <dbReference type="Proteomes" id="UP000187209"/>
    </source>
</evidence>
<dbReference type="EMBL" id="MPUH01000044">
    <property type="protein sequence ID" value="OMJ93317.1"/>
    <property type="molecule type" value="Genomic_DNA"/>
</dbReference>
<evidence type="ECO:0000256" key="2">
    <source>
        <dbReference type="SAM" id="MobiDB-lite"/>
    </source>
</evidence>
<dbReference type="AlphaFoldDB" id="A0A1R2CWD4"/>
<proteinExistence type="predicted"/>
<feature type="coiled-coil region" evidence="1">
    <location>
        <begin position="362"/>
        <end position="389"/>
    </location>
</feature>
<evidence type="ECO:0000313" key="3">
    <source>
        <dbReference type="EMBL" id="OMJ93317.1"/>
    </source>
</evidence>
<keyword evidence="1" id="KW-0175">Coiled coil</keyword>
<gene>
    <name evidence="3" type="ORF">SteCoe_3669</name>
</gene>
<protein>
    <submittedName>
        <fullName evidence="3">Uncharacterized protein</fullName>
    </submittedName>
</protein>
<name>A0A1R2CWD4_9CILI</name>
<organism evidence="3 4">
    <name type="scientific">Stentor coeruleus</name>
    <dbReference type="NCBI Taxonomy" id="5963"/>
    <lineage>
        <taxon>Eukaryota</taxon>
        <taxon>Sar</taxon>
        <taxon>Alveolata</taxon>
        <taxon>Ciliophora</taxon>
        <taxon>Postciliodesmatophora</taxon>
        <taxon>Heterotrichea</taxon>
        <taxon>Heterotrichida</taxon>
        <taxon>Stentoridae</taxon>
        <taxon>Stentor</taxon>
    </lineage>
</organism>
<keyword evidence="4" id="KW-1185">Reference proteome</keyword>
<dbReference type="Proteomes" id="UP000187209">
    <property type="component" value="Unassembled WGS sequence"/>
</dbReference>
<comment type="caution">
    <text evidence="3">The sequence shown here is derived from an EMBL/GenBank/DDBJ whole genome shotgun (WGS) entry which is preliminary data.</text>
</comment>